<evidence type="ECO:0000313" key="2">
    <source>
        <dbReference type="EMBL" id="KAG2086590.1"/>
    </source>
</evidence>
<dbReference type="RefSeq" id="XP_041284949.1">
    <property type="nucleotide sequence ID" value="XM_041439340.1"/>
</dbReference>
<dbReference type="AlphaFoldDB" id="A0A9P7ESV8"/>
<feature type="non-terminal residue" evidence="2">
    <location>
        <position position="1"/>
    </location>
</feature>
<keyword evidence="1" id="KW-0812">Transmembrane</keyword>
<comment type="caution">
    <text evidence="2">The sequence shown here is derived from an EMBL/GenBank/DDBJ whole genome shotgun (WGS) entry which is preliminary data.</text>
</comment>
<keyword evidence="1" id="KW-1133">Transmembrane helix</keyword>
<sequence length="83" mass="8773">IILFIRAAAPNCASLRATNGIAQVAVSAARIIGPASAASVFSYSLQEGHDAWSIYYFLTAIIFLTVGTALLLPCDPSVWDDSQ</sequence>
<organism evidence="2 3">
    <name type="scientific">Suillus discolor</name>
    <dbReference type="NCBI Taxonomy" id="1912936"/>
    <lineage>
        <taxon>Eukaryota</taxon>
        <taxon>Fungi</taxon>
        <taxon>Dikarya</taxon>
        <taxon>Basidiomycota</taxon>
        <taxon>Agaricomycotina</taxon>
        <taxon>Agaricomycetes</taxon>
        <taxon>Agaricomycetidae</taxon>
        <taxon>Boletales</taxon>
        <taxon>Suillineae</taxon>
        <taxon>Suillaceae</taxon>
        <taxon>Suillus</taxon>
    </lineage>
</organism>
<evidence type="ECO:0008006" key="4">
    <source>
        <dbReference type="Google" id="ProtNLM"/>
    </source>
</evidence>
<name>A0A9P7ESV8_9AGAM</name>
<reference evidence="2" key="1">
    <citation type="journal article" date="2020" name="New Phytol.">
        <title>Comparative genomics reveals dynamic genome evolution in host specialist ectomycorrhizal fungi.</title>
        <authorList>
            <person name="Lofgren L.A."/>
            <person name="Nguyen N.H."/>
            <person name="Vilgalys R."/>
            <person name="Ruytinx J."/>
            <person name="Liao H.L."/>
            <person name="Branco S."/>
            <person name="Kuo A."/>
            <person name="LaButti K."/>
            <person name="Lipzen A."/>
            <person name="Andreopoulos W."/>
            <person name="Pangilinan J."/>
            <person name="Riley R."/>
            <person name="Hundley H."/>
            <person name="Na H."/>
            <person name="Barry K."/>
            <person name="Grigoriev I.V."/>
            <person name="Stajich J.E."/>
            <person name="Kennedy P.G."/>
        </authorList>
    </citation>
    <scope>NUCLEOTIDE SEQUENCE</scope>
    <source>
        <strain evidence="2">FC423</strain>
    </source>
</reference>
<gene>
    <name evidence="2" type="ORF">F5147DRAFT_728750</name>
</gene>
<evidence type="ECO:0000313" key="3">
    <source>
        <dbReference type="Proteomes" id="UP000823399"/>
    </source>
</evidence>
<keyword evidence="3" id="KW-1185">Reference proteome</keyword>
<protein>
    <recommendedName>
        <fullName evidence="4">Major facilitator superfamily (MFS) profile domain-containing protein</fullName>
    </recommendedName>
</protein>
<accession>A0A9P7ESV8</accession>
<dbReference type="OrthoDB" id="419616at2759"/>
<dbReference type="Proteomes" id="UP000823399">
    <property type="component" value="Unassembled WGS sequence"/>
</dbReference>
<keyword evidence="1" id="KW-0472">Membrane</keyword>
<evidence type="ECO:0000256" key="1">
    <source>
        <dbReference type="SAM" id="Phobius"/>
    </source>
</evidence>
<feature type="transmembrane region" description="Helical" evidence="1">
    <location>
        <begin position="54"/>
        <end position="74"/>
    </location>
</feature>
<dbReference type="GeneID" id="64701599"/>
<dbReference type="EMBL" id="JABBWM010000143">
    <property type="protein sequence ID" value="KAG2086590.1"/>
    <property type="molecule type" value="Genomic_DNA"/>
</dbReference>
<proteinExistence type="predicted"/>